<evidence type="ECO:0000313" key="3">
    <source>
        <dbReference type="Proteomes" id="UP000076532"/>
    </source>
</evidence>
<proteinExistence type="predicted"/>
<dbReference type="OrthoDB" id="2423954at2759"/>
<accession>A0A167T4F9</accession>
<keyword evidence="3" id="KW-1185">Reference proteome</keyword>
<dbReference type="Pfam" id="PF04937">
    <property type="entry name" value="DUF659"/>
    <property type="match status" value="1"/>
</dbReference>
<gene>
    <name evidence="2" type="ORF">FIBSPDRAFT_770553</name>
</gene>
<evidence type="ECO:0000259" key="1">
    <source>
        <dbReference type="Pfam" id="PF04937"/>
    </source>
</evidence>
<dbReference type="InterPro" id="IPR007021">
    <property type="entry name" value="DUF659"/>
</dbReference>
<feature type="domain" description="DUF659" evidence="1">
    <location>
        <begin position="98"/>
        <end position="208"/>
    </location>
</feature>
<protein>
    <recommendedName>
        <fullName evidence="1">DUF659 domain-containing protein</fullName>
    </recommendedName>
</protein>
<name>A0A167T4F9_9AGAM</name>
<dbReference type="STRING" id="436010.A0A167T4F9"/>
<reference evidence="2 3" key="1">
    <citation type="journal article" date="2016" name="Mol. Biol. Evol.">
        <title>Comparative Genomics of Early-Diverging Mushroom-Forming Fungi Provides Insights into the Origins of Lignocellulose Decay Capabilities.</title>
        <authorList>
            <person name="Nagy L.G."/>
            <person name="Riley R."/>
            <person name="Tritt A."/>
            <person name="Adam C."/>
            <person name="Daum C."/>
            <person name="Floudas D."/>
            <person name="Sun H."/>
            <person name="Yadav J.S."/>
            <person name="Pangilinan J."/>
            <person name="Larsson K.H."/>
            <person name="Matsuura K."/>
            <person name="Barry K."/>
            <person name="Labutti K."/>
            <person name="Kuo R."/>
            <person name="Ohm R.A."/>
            <person name="Bhattacharya S.S."/>
            <person name="Shirouzu T."/>
            <person name="Yoshinaga Y."/>
            <person name="Martin F.M."/>
            <person name="Grigoriev I.V."/>
            <person name="Hibbett D.S."/>
        </authorList>
    </citation>
    <scope>NUCLEOTIDE SEQUENCE [LARGE SCALE GENOMIC DNA]</scope>
    <source>
        <strain evidence="2 3">CBS 109695</strain>
    </source>
</reference>
<dbReference type="EMBL" id="KV418471">
    <property type="protein sequence ID" value="KZP02551.1"/>
    <property type="molecule type" value="Genomic_DNA"/>
</dbReference>
<dbReference type="AlphaFoldDB" id="A0A167T4F9"/>
<sequence length="221" mass="24439">MFNHPSLSRQQHRILSAPVSRSSSRLSYTDGPLWTSSHQKRFETRIARLTASAGLPLAWVDNPEWHAFVEDFFPAAKSPSRKVLTNRLIPTAVAEFHAEAKAAARGCDATIQSDGWTGVNHHHLIAFMITVDGKIRTVKVHDASAERKTAEQLLKLLDEVIITVESEWGAVVVAIVTDASGECRKARRQLALKFPNIVVLDCYGHQVSINLPTPVAFLNIS</sequence>
<evidence type="ECO:0000313" key="2">
    <source>
        <dbReference type="EMBL" id="KZP02551.1"/>
    </source>
</evidence>
<organism evidence="2 3">
    <name type="scientific">Athelia psychrophila</name>
    <dbReference type="NCBI Taxonomy" id="1759441"/>
    <lineage>
        <taxon>Eukaryota</taxon>
        <taxon>Fungi</taxon>
        <taxon>Dikarya</taxon>
        <taxon>Basidiomycota</taxon>
        <taxon>Agaricomycotina</taxon>
        <taxon>Agaricomycetes</taxon>
        <taxon>Agaricomycetidae</taxon>
        <taxon>Atheliales</taxon>
        <taxon>Atheliaceae</taxon>
        <taxon>Athelia</taxon>
    </lineage>
</organism>
<dbReference type="Proteomes" id="UP000076532">
    <property type="component" value="Unassembled WGS sequence"/>
</dbReference>